<evidence type="ECO:0000313" key="2">
    <source>
        <dbReference type="Proteomes" id="UP000306378"/>
    </source>
</evidence>
<organism evidence="1 2">
    <name type="scientific">Nocardia cyriacigeorgica</name>
    <dbReference type="NCBI Taxonomy" id="135487"/>
    <lineage>
        <taxon>Bacteria</taxon>
        <taxon>Bacillati</taxon>
        <taxon>Actinomycetota</taxon>
        <taxon>Actinomycetes</taxon>
        <taxon>Mycobacteriales</taxon>
        <taxon>Nocardiaceae</taxon>
        <taxon>Nocardia</taxon>
    </lineage>
</organism>
<dbReference type="EMBL" id="VBUT01000002">
    <property type="protein sequence ID" value="TLF81269.1"/>
    <property type="molecule type" value="Genomic_DNA"/>
</dbReference>
<dbReference type="Proteomes" id="UP000306378">
    <property type="component" value="Unassembled WGS sequence"/>
</dbReference>
<accession>A0A5R8NZ02</accession>
<name>A0A5R8NZ02_9NOCA</name>
<proteinExistence type="predicted"/>
<dbReference type="RefSeq" id="WP_138446886.1">
    <property type="nucleotide sequence ID" value="NZ_VBUT01000002.1"/>
</dbReference>
<dbReference type="AlphaFoldDB" id="A0A5R8NZ02"/>
<evidence type="ECO:0008006" key="3">
    <source>
        <dbReference type="Google" id="ProtNLM"/>
    </source>
</evidence>
<evidence type="ECO:0000313" key="1">
    <source>
        <dbReference type="EMBL" id="TLF81269.1"/>
    </source>
</evidence>
<protein>
    <recommendedName>
        <fullName evidence="3">DNA primase/polymerase bifunctional N-terminal domain-containing protein</fullName>
    </recommendedName>
</protein>
<sequence length="161" mass="17590">MTTSTLDHPSPDNHIRTAVLRYRRDFGLPAEPVDGHAALYTTQSLAAVQIPPRLAWSVRQALRDEPSVPVIGVSKANSHWIFLVSPDGRVGARTLDAVSRRGVATMPAGARIVLPVPEIEFDRYWACAPSPGPLTLPRRSTVLAAAREVLEMWASTRPCGY</sequence>
<reference evidence="1 2" key="1">
    <citation type="submission" date="2019-05" db="EMBL/GenBank/DDBJ databases">
        <title>Genomes sequences of two Nocardia cyriacigeorgica environmental isolates, type strains Nocardia asteroides ATCC 19247 and Nocardia cyriacigeorgica DSM 44484.</title>
        <authorList>
            <person name="Vautrin F."/>
            <person name="Bergeron E."/>
            <person name="Dubost A."/>
            <person name="Abrouk D."/>
            <person name="Rodriguez Nava V."/>
            <person name="Pujic P."/>
        </authorList>
    </citation>
    <scope>NUCLEOTIDE SEQUENCE [LARGE SCALE GENOMIC DNA]</scope>
    <source>
        <strain evidence="1 2">EML 446</strain>
    </source>
</reference>
<gene>
    <name evidence="1" type="ORF">FEK34_06440</name>
</gene>
<comment type="caution">
    <text evidence="1">The sequence shown here is derived from an EMBL/GenBank/DDBJ whole genome shotgun (WGS) entry which is preliminary data.</text>
</comment>